<dbReference type="InterPro" id="IPR004118">
    <property type="entry name" value="HEV_TT_vir_Orf2/Gyrovir_Vp2_N"/>
</dbReference>
<organism evidence="3">
    <name type="scientific">TTV-like virus DXL2</name>
    <dbReference type="NCBI Taxonomy" id="167759"/>
    <lineage>
        <taxon>Viruses</taxon>
        <taxon>Monodnaviria</taxon>
        <taxon>Shotokuvirae</taxon>
        <taxon>Commensaviricota</taxon>
        <taxon>Cardeaviricetes</taxon>
        <taxon>Sanitavirales</taxon>
        <taxon>Anelloviridae</taxon>
        <taxon>Torque teno virus</taxon>
    </lineage>
</organism>
<evidence type="ECO:0000256" key="1">
    <source>
        <dbReference type="SAM" id="MobiDB-lite"/>
    </source>
</evidence>
<accession>Q77JT4</accession>
<dbReference type="EMBL" id="AF315077">
    <property type="protein sequence ID" value="AAL37160.1"/>
    <property type="molecule type" value="Genomic_DNA"/>
</dbReference>
<protein>
    <recommendedName>
        <fullName evidence="2">Hepatitis TT virus Orf2/Gyrovirus Vp2 N-terminal domain-containing protein</fullName>
    </recommendedName>
</protein>
<sequence>MFLGKLYRKKRKLLLQAVRAPQAPSSMSSSWRVPRGDVSARELCWYRSVRESHDAFCGCRDPVFHLSRLAARSNHQGPPTPPTDERPSASTPVRRLLPLPSYPGEGPQARWPGGDGEGAGDARGGAGDGGARAGEEEYRPEDLDELFGATEQEQ</sequence>
<proteinExistence type="predicted"/>
<dbReference type="Pfam" id="PF02957">
    <property type="entry name" value="TT_ORF2-like"/>
    <property type="match status" value="1"/>
</dbReference>
<feature type="region of interest" description="Disordered" evidence="1">
    <location>
        <begin position="70"/>
        <end position="154"/>
    </location>
</feature>
<evidence type="ECO:0000313" key="3">
    <source>
        <dbReference type="EMBL" id="AAL37160.1"/>
    </source>
</evidence>
<reference evidence="3" key="1">
    <citation type="submission" date="2000-10" db="EMBL/GenBank/DDBJ databases">
        <title>A novel TTV-like genome detected in both feces and blood from patients in a hepatitis outbreak.</title>
        <authorList>
            <person name="Luo K.X."/>
            <person name="He H.T."/>
            <person name="Xiao H."/>
            <person name="Liang W.F."/>
            <person name="Liu D.X."/>
        </authorList>
    </citation>
    <scope>NUCLEOTIDE SEQUENCE</scope>
</reference>
<name>Q77JT4_9VIRU</name>
<feature type="compositionally biased region" description="Gly residues" evidence="1">
    <location>
        <begin position="113"/>
        <end position="132"/>
    </location>
</feature>
<feature type="domain" description="Hepatitis TT virus Orf2/Gyrovirus Vp2 N-terminal" evidence="2">
    <location>
        <begin position="41"/>
        <end position="87"/>
    </location>
</feature>
<evidence type="ECO:0000259" key="2">
    <source>
        <dbReference type="Pfam" id="PF02957"/>
    </source>
</evidence>